<evidence type="ECO:0000313" key="3">
    <source>
        <dbReference type="EMBL" id="CCJ74257.1"/>
    </source>
</evidence>
<dbReference type="PANTHER" id="PTHR41521:SF4">
    <property type="entry name" value="BLR0684 PROTEIN"/>
    <property type="match status" value="1"/>
</dbReference>
<name>K8AJ23_9ENTR</name>
<protein>
    <recommendedName>
        <fullName evidence="1">DUF1330 domain-containing protein</fullName>
    </recommendedName>
</protein>
<dbReference type="RefSeq" id="WP_007679706.1">
    <property type="nucleotide sequence ID" value="NZ_CAKW01000131.1"/>
</dbReference>
<dbReference type="PATRIC" id="fig|1073999.7.peg.4318"/>
<dbReference type="InterPro" id="IPR011008">
    <property type="entry name" value="Dimeric_a/b-barrel"/>
</dbReference>
<gene>
    <name evidence="2" type="ORF">AFK62_20625</name>
    <name evidence="3" type="ORF">BN137_3655</name>
</gene>
<proteinExistence type="predicted"/>
<dbReference type="EMBL" id="CAKW01000131">
    <property type="protein sequence ID" value="CCJ74257.1"/>
    <property type="molecule type" value="Genomic_DNA"/>
</dbReference>
<dbReference type="EMBL" id="CP012265">
    <property type="protein sequence ID" value="ALB64945.1"/>
    <property type="molecule type" value="Genomic_DNA"/>
</dbReference>
<reference evidence="2 5" key="4">
    <citation type="journal article" date="2016" name="Genome Announc.">
        <title>Fully Closed Genome Sequences of Five Type Strains of the Genus Cronobacter and One Cronobacter sakazakii Strain.</title>
        <authorList>
            <person name="Moine D."/>
            <person name="Kassam M."/>
            <person name="Baert L."/>
            <person name="Tang Y."/>
            <person name="Barretto C."/>
            <person name="Ngom Bru C."/>
            <person name="Klijn A."/>
            <person name="Descombes P."/>
        </authorList>
    </citation>
    <scope>NUCLEOTIDE SEQUENCE [LARGE SCALE GENOMIC DNA]</scope>
    <source>
        <strain evidence="2 5">LMG 26250</strain>
    </source>
</reference>
<keyword evidence="2" id="KW-0614">Plasmid</keyword>
<evidence type="ECO:0000313" key="2">
    <source>
        <dbReference type="EMBL" id="ALB64945.1"/>
    </source>
</evidence>
<dbReference type="eggNOG" id="COG5470">
    <property type="taxonomic scope" value="Bacteria"/>
</dbReference>
<dbReference type="AlphaFoldDB" id="K8AJ23"/>
<geneLocation type="plasmid" evidence="2 5">
    <name>pCCO1</name>
</geneLocation>
<evidence type="ECO:0000259" key="1">
    <source>
        <dbReference type="Pfam" id="PF07045"/>
    </source>
</evidence>
<dbReference type="Proteomes" id="UP000067320">
    <property type="component" value="Plasmid pCCO1"/>
</dbReference>
<evidence type="ECO:0000313" key="5">
    <source>
        <dbReference type="Proteomes" id="UP000067320"/>
    </source>
</evidence>
<keyword evidence="5" id="KW-1185">Reference proteome</keyword>
<dbReference type="InterPro" id="IPR010753">
    <property type="entry name" value="DUF1330"/>
</dbReference>
<dbReference type="OrthoDB" id="516779at2"/>
<reference evidence="3" key="1">
    <citation type="submission" date="2012-07" db="EMBL/GenBank/DDBJ databases">
        <authorList>
            <person name="Cummings C."/>
        </authorList>
    </citation>
    <scope>NUCLEOTIDE SEQUENCE</scope>
    <source>
        <strain evidence="3">1330</strain>
    </source>
</reference>
<dbReference type="Gene3D" id="3.30.70.100">
    <property type="match status" value="1"/>
</dbReference>
<dbReference type="Proteomes" id="UP000009340">
    <property type="component" value="Unassembled WGS sequence"/>
</dbReference>
<evidence type="ECO:0000313" key="4">
    <source>
        <dbReference type="Proteomes" id="UP000009340"/>
    </source>
</evidence>
<dbReference type="PANTHER" id="PTHR41521">
    <property type="match status" value="1"/>
</dbReference>
<accession>K8AJ23</accession>
<sequence>MPKGYLIAHVTITDPDAYAGYAQAAGEALKGFNPNVVTWSGRHENVEGDAHEKHVVLEFASFEEAQRFYHSPAYEAARALREHAAHGSFYLVEGEA</sequence>
<dbReference type="SUPFAM" id="SSF54909">
    <property type="entry name" value="Dimeric alpha+beta barrel"/>
    <property type="match status" value="1"/>
</dbReference>
<reference evidence="5" key="2">
    <citation type="submission" date="2015-07" db="EMBL/GenBank/DDBJ databases">
        <authorList>
            <person name="Moine D."/>
            <person name="Kassam M."/>
        </authorList>
    </citation>
    <scope>NUCLEOTIDE SEQUENCE [LARGE SCALE GENOMIC DNA]</scope>
    <source>
        <strain evidence="5">LMG 26250</strain>
        <plasmid evidence="5">pCCO1</plasmid>
    </source>
</reference>
<feature type="domain" description="DUF1330" evidence="1">
    <location>
        <begin position="3"/>
        <end position="94"/>
    </location>
</feature>
<organism evidence="3 4">
    <name type="scientific">Cronobacter condimenti 1330</name>
    <dbReference type="NCBI Taxonomy" id="1073999"/>
    <lineage>
        <taxon>Bacteria</taxon>
        <taxon>Pseudomonadati</taxon>
        <taxon>Pseudomonadota</taxon>
        <taxon>Gammaproteobacteria</taxon>
        <taxon>Enterobacterales</taxon>
        <taxon>Enterobacteriaceae</taxon>
        <taxon>Cronobacter</taxon>
    </lineage>
</organism>
<dbReference type="Pfam" id="PF07045">
    <property type="entry name" value="DUF1330"/>
    <property type="match status" value="1"/>
</dbReference>
<dbReference type="KEGG" id="ccon:AFK62_20625"/>
<reference evidence="5" key="3">
    <citation type="submission" date="2015-09" db="EMBL/GenBank/DDBJ databases">
        <title>Cronobacter genome sequencing and assembly.</title>
        <authorList>
            <person name="Descombes P."/>
            <person name="Baert L."/>
            <person name="Ngom-Bru C."/>
            <person name="Barretto C."/>
        </authorList>
    </citation>
    <scope>NUCLEOTIDE SEQUENCE [LARGE SCALE GENOMIC DNA]</scope>
    <source>
        <strain evidence="5">LMG 26250</strain>
        <plasmid evidence="5">pCCO1</plasmid>
    </source>
</reference>